<protein>
    <submittedName>
        <fullName evidence="3">Uncharacterized protein LOC111494796</fullName>
    </submittedName>
</protein>
<organism evidence="2 3">
    <name type="scientific">Cucurbita maxima</name>
    <name type="common">Pumpkin</name>
    <name type="synonym">Winter squash</name>
    <dbReference type="NCBI Taxonomy" id="3661"/>
    <lineage>
        <taxon>Eukaryota</taxon>
        <taxon>Viridiplantae</taxon>
        <taxon>Streptophyta</taxon>
        <taxon>Embryophyta</taxon>
        <taxon>Tracheophyta</taxon>
        <taxon>Spermatophyta</taxon>
        <taxon>Magnoliopsida</taxon>
        <taxon>eudicotyledons</taxon>
        <taxon>Gunneridae</taxon>
        <taxon>Pentapetalae</taxon>
        <taxon>rosids</taxon>
        <taxon>fabids</taxon>
        <taxon>Cucurbitales</taxon>
        <taxon>Cucurbitaceae</taxon>
        <taxon>Cucurbiteae</taxon>
        <taxon>Cucurbita</taxon>
    </lineage>
</organism>
<dbReference type="Proteomes" id="UP000504608">
    <property type="component" value="Unplaced"/>
</dbReference>
<dbReference type="PANTHER" id="PTHR33344">
    <property type="entry name" value="OS02G0761600 PROTEIN"/>
    <property type="match status" value="1"/>
</dbReference>
<feature type="transmembrane region" description="Helical" evidence="1">
    <location>
        <begin position="16"/>
        <end position="39"/>
    </location>
</feature>
<dbReference type="AlphaFoldDB" id="A0A6J1KIP3"/>
<proteinExistence type="predicted"/>
<keyword evidence="1" id="KW-0812">Transmembrane</keyword>
<keyword evidence="1" id="KW-1133">Transmembrane helix</keyword>
<evidence type="ECO:0000256" key="1">
    <source>
        <dbReference type="SAM" id="Phobius"/>
    </source>
</evidence>
<reference evidence="3" key="1">
    <citation type="submission" date="2025-08" db="UniProtKB">
        <authorList>
            <consortium name="RefSeq"/>
        </authorList>
    </citation>
    <scope>IDENTIFICATION</scope>
    <source>
        <tissue evidence="3">Young leaves</tissue>
    </source>
</reference>
<evidence type="ECO:0000313" key="3">
    <source>
        <dbReference type="RefSeq" id="XP_023000555.1"/>
    </source>
</evidence>
<gene>
    <name evidence="3" type="primary">LOC111494796</name>
</gene>
<dbReference type="GeneID" id="111494796"/>
<dbReference type="OrthoDB" id="994207at2759"/>
<accession>A0A6J1KIP3</accession>
<dbReference type="PANTHER" id="PTHR33344:SF7">
    <property type="entry name" value="TRANSMEMBRANE PROTEIN"/>
    <property type="match status" value="1"/>
</dbReference>
<dbReference type="KEGG" id="cmax:111494796"/>
<keyword evidence="2" id="KW-1185">Reference proteome</keyword>
<evidence type="ECO:0000313" key="2">
    <source>
        <dbReference type="Proteomes" id="UP000504608"/>
    </source>
</evidence>
<sequence>METQQSGRLRFSFRNATVAVCLLNLVAAFLMLQGFLFAASSRNRSSSTNPNLDQLKYIRESEEIRLAMQPLELIKRVREIQQEAYYESEDIQEKDSKQNAAIDLSKRLKDFRSLNDASNLKALEEWRKRKMERARVREMEKNGTLRSPTSKSV</sequence>
<name>A0A6J1KIP3_CUCMA</name>
<dbReference type="RefSeq" id="XP_023000555.1">
    <property type="nucleotide sequence ID" value="XM_023144787.1"/>
</dbReference>
<keyword evidence="1" id="KW-0472">Membrane</keyword>